<dbReference type="STRING" id="6412.T1G418"/>
<dbReference type="InParanoid" id="T1G418"/>
<reference evidence="2 4" key="2">
    <citation type="journal article" date="2013" name="Nature">
        <title>Insights into bilaterian evolution from three spiralian genomes.</title>
        <authorList>
            <person name="Simakov O."/>
            <person name="Marletaz F."/>
            <person name="Cho S.J."/>
            <person name="Edsinger-Gonzales E."/>
            <person name="Havlak P."/>
            <person name="Hellsten U."/>
            <person name="Kuo D.H."/>
            <person name="Larsson T."/>
            <person name="Lv J."/>
            <person name="Arendt D."/>
            <person name="Savage R."/>
            <person name="Osoegawa K."/>
            <person name="de Jong P."/>
            <person name="Grimwood J."/>
            <person name="Chapman J.A."/>
            <person name="Shapiro H."/>
            <person name="Aerts A."/>
            <person name="Otillar R.P."/>
            <person name="Terry A.Y."/>
            <person name="Boore J.L."/>
            <person name="Grigoriev I.V."/>
            <person name="Lindberg D.R."/>
            <person name="Seaver E.C."/>
            <person name="Weisblat D.A."/>
            <person name="Putnam N.H."/>
            <person name="Rokhsar D.S."/>
        </authorList>
    </citation>
    <scope>NUCLEOTIDE SEQUENCE</scope>
</reference>
<dbReference type="HOGENOM" id="CLU_095496_0_0_1"/>
<feature type="domain" description="COMM" evidence="1">
    <location>
        <begin position="140"/>
        <end position="209"/>
    </location>
</feature>
<dbReference type="EMBL" id="KB096633">
    <property type="protein sequence ID" value="ESO03485.1"/>
    <property type="molecule type" value="Genomic_DNA"/>
</dbReference>
<dbReference type="PANTHER" id="PTHR16231">
    <property type="entry name" value="COMM DOMAIN-CONTAINING PROTEIN 4-8 FAMILY MEMBER"/>
    <property type="match status" value="1"/>
</dbReference>
<evidence type="ECO:0000313" key="3">
    <source>
        <dbReference type="EnsemblMetazoa" id="HelroP80522"/>
    </source>
</evidence>
<dbReference type="FunCoup" id="T1G418">
    <property type="interactions" value="257"/>
</dbReference>
<name>T1G418_HELRO</name>
<dbReference type="PROSITE" id="PS51269">
    <property type="entry name" value="COMM"/>
    <property type="match status" value="1"/>
</dbReference>
<dbReference type="RefSeq" id="XP_009018633.1">
    <property type="nucleotide sequence ID" value="XM_009020385.1"/>
</dbReference>
<dbReference type="EnsemblMetazoa" id="HelroT80522">
    <property type="protein sequence ID" value="HelroP80522"/>
    <property type="gene ID" value="HelroG80522"/>
</dbReference>
<evidence type="ECO:0000259" key="1">
    <source>
        <dbReference type="PROSITE" id="PS51269"/>
    </source>
</evidence>
<accession>T1G418</accession>
<dbReference type="GeneID" id="20215816"/>
<keyword evidence="4" id="KW-1185">Reference proteome</keyword>
<dbReference type="Pfam" id="PF07258">
    <property type="entry name" value="COMM_domain"/>
    <property type="match status" value="1"/>
</dbReference>
<evidence type="ECO:0000313" key="2">
    <source>
        <dbReference type="EMBL" id="ESO03485.1"/>
    </source>
</evidence>
<dbReference type="KEGG" id="hro:HELRODRAFT_80522"/>
<reference evidence="3" key="3">
    <citation type="submission" date="2015-06" db="UniProtKB">
        <authorList>
            <consortium name="EnsemblMetazoa"/>
        </authorList>
    </citation>
    <scope>IDENTIFICATION</scope>
</reference>
<dbReference type="PANTHER" id="PTHR16231:SF4">
    <property type="entry name" value="COMM DOMAIN-CONTAINING PROTEIN 4"/>
    <property type="match status" value="1"/>
</dbReference>
<evidence type="ECO:0000313" key="4">
    <source>
        <dbReference type="Proteomes" id="UP000015101"/>
    </source>
</evidence>
<organism evidence="3 4">
    <name type="scientific">Helobdella robusta</name>
    <name type="common">Californian leech</name>
    <dbReference type="NCBI Taxonomy" id="6412"/>
    <lineage>
        <taxon>Eukaryota</taxon>
        <taxon>Metazoa</taxon>
        <taxon>Spiralia</taxon>
        <taxon>Lophotrochozoa</taxon>
        <taxon>Annelida</taxon>
        <taxon>Clitellata</taxon>
        <taxon>Hirudinea</taxon>
        <taxon>Rhynchobdellida</taxon>
        <taxon>Glossiphoniidae</taxon>
        <taxon>Helobdella</taxon>
    </lineage>
</organism>
<dbReference type="Pfam" id="PF21672">
    <property type="entry name" value="COMM_HN"/>
    <property type="match status" value="1"/>
</dbReference>
<dbReference type="OMA" id="RDCPDWL"/>
<dbReference type="CTD" id="20215816"/>
<proteinExistence type="predicted"/>
<dbReference type="AlphaFoldDB" id="T1G418"/>
<dbReference type="GO" id="GO:0007165">
    <property type="term" value="P:signal transduction"/>
    <property type="evidence" value="ECO:0000318"/>
    <property type="project" value="GO_Central"/>
</dbReference>
<dbReference type="Proteomes" id="UP000015101">
    <property type="component" value="Unassembled WGS sequence"/>
</dbReference>
<reference evidence="4" key="1">
    <citation type="submission" date="2012-12" db="EMBL/GenBank/DDBJ databases">
        <authorList>
            <person name="Hellsten U."/>
            <person name="Grimwood J."/>
            <person name="Chapman J.A."/>
            <person name="Shapiro H."/>
            <person name="Aerts A."/>
            <person name="Otillar R.P."/>
            <person name="Terry A.Y."/>
            <person name="Boore J.L."/>
            <person name="Simakov O."/>
            <person name="Marletaz F."/>
            <person name="Cho S.-J."/>
            <person name="Edsinger-Gonzales E."/>
            <person name="Havlak P."/>
            <person name="Kuo D.-H."/>
            <person name="Larsson T."/>
            <person name="Lv J."/>
            <person name="Arendt D."/>
            <person name="Savage R."/>
            <person name="Osoegawa K."/>
            <person name="de Jong P."/>
            <person name="Lindberg D.R."/>
            <person name="Seaver E.C."/>
            <person name="Weisblat D.A."/>
            <person name="Putnam N.H."/>
            <person name="Grigoriev I.V."/>
            <person name="Rokhsar D.S."/>
        </authorList>
    </citation>
    <scope>NUCLEOTIDE SEQUENCE</scope>
</reference>
<protein>
    <recommendedName>
        <fullName evidence="1">COMM domain-containing protein</fullName>
    </recommendedName>
</protein>
<dbReference type="InterPro" id="IPR017920">
    <property type="entry name" value="COMM"/>
</dbReference>
<gene>
    <name evidence="3" type="primary">20215816</name>
    <name evidence="2" type="ORF">HELRODRAFT_80522</name>
</gene>
<dbReference type="InterPro" id="IPR047155">
    <property type="entry name" value="COMMD4/6/7/8"/>
</dbReference>
<dbReference type="EMBL" id="AMQM01004719">
    <property type="status" value="NOT_ANNOTATED_CDS"/>
    <property type="molecule type" value="Genomic_DNA"/>
</dbReference>
<dbReference type="eggNOG" id="ENOG502QSP3">
    <property type="taxonomic scope" value="Eukaryota"/>
</dbReference>
<sequence length="214" mass="24227">IQKFKFCGDLDCPDWVLAEISTLSKLAINFSIFPQSSIKVKLLCTQVFKNLLSEDVDQEKIAKLGSDAKFKLNDVKASLAVITLILSNATKFAVNSSSLSNELQQLGMPKEHATVLCKFYEDNVNSLREEFHRNSFKLIQLESVGWRVDHLIASNELSNLNEPIVRLNIKTRDPDANQSETTFVTLTSDKLLLLLDGWAMTFCSYFKIIDLKYL</sequence>
<dbReference type="OrthoDB" id="284322at2759"/>